<dbReference type="Gene3D" id="1.20.1250.20">
    <property type="entry name" value="MFS general substrate transporter like domains"/>
    <property type="match status" value="1"/>
</dbReference>
<feature type="transmembrane region" description="Helical" evidence="7">
    <location>
        <begin position="302"/>
        <end position="322"/>
    </location>
</feature>
<dbReference type="Pfam" id="PF07690">
    <property type="entry name" value="MFS_1"/>
    <property type="match status" value="1"/>
</dbReference>
<keyword evidence="10" id="KW-1185">Reference proteome</keyword>
<accession>A0ABY8PXN7</accession>
<dbReference type="EMBL" id="CP123967">
    <property type="protein sequence ID" value="WGT47056.1"/>
    <property type="molecule type" value="Genomic_DNA"/>
</dbReference>
<keyword evidence="4 7" id="KW-0812">Transmembrane</keyword>
<keyword evidence="5 7" id="KW-1133">Transmembrane helix</keyword>
<evidence type="ECO:0000256" key="5">
    <source>
        <dbReference type="ARBA" id="ARBA00022989"/>
    </source>
</evidence>
<dbReference type="InterPro" id="IPR036259">
    <property type="entry name" value="MFS_trans_sf"/>
</dbReference>
<dbReference type="CDD" id="cd17321">
    <property type="entry name" value="MFS_MMR_MDR_like"/>
    <property type="match status" value="1"/>
</dbReference>
<feature type="transmembrane region" description="Helical" evidence="7">
    <location>
        <begin position="269"/>
        <end position="290"/>
    </location>
</feature>
<evidence type="ECO:0000256" key="7">
    <source>
        <dbReference type="SAM" id="Phobius"/>
    </source>
</evidence>
<dbReference type="PANTHER" id="PTHR42718">
    <property type="entry name" value="MAJOR FACILITATOR SUPERFAMILY MULTIDRUG TRANSPORTER MFSC"/>
    <property type="match status" value="1"/>
</dbReference>
<dbReference type="PROSITE" id="PS50850">
    <property type="entry name" value="MFS"/>
    <property type="match status" value="1"/>
</dbReference>
<feature type="transmembrane region" description="Helical" evidence="7">
    <location>
        <begin position="437"/>
        <end position="459"/>
    </location>
</feature>
<sequence length="479" mass="49947">MPRRTDPAAHRWWTLAAVSLTQLLIILDGTIINIALPRAQAELLLSDSSRQWVVTAYALAFGALLLLGGRIADYWGLKRTYLLGLVVFGAASLWGGLTHSGAELLVARAGQGAAAALMAPAALAFVTISFPDGKERNKAFAIFGSIGGIGSAVGLLAGGVLTELLSWRWCLLINVPLVAVGVVLGLWLLSERRVEGRPTYDVAGALTATLGLGLLVYGLTLAEHSITAPATIGCVVAGILLLVAFVAIERRSRQPLLPLRIVSDRIRAGAFLVQFLIGAVGVATMVYLAFHLQLVLGLQPFVAGVATLPYTASLMAMVPFAVRMIDRIGPRRQMIVGPLISAVGLLLLSLVTADGGYWLQVFPGLVLMGIGMGFTVVPLNNLALYRVADHDAGVASATVTATNQVGGSIGLAVVTAAYVVAMGASEASGPEALVQGYRVAFGIGAGIFAAAAVVGWFLIRPSAPQGVGEPRREQVVHLA</sequence>
<evidence type="ECO:0000256" key="1">
    <source>
        <dbReference type="ARBA" id="ARBA00004651"/>
    </source>
</evidence>
<feature type="domain" description="Major facilitator superfamily (MFS) profile" evidence="8">
    <location>
        <begin position="14"/>
        <end position="463"/>
    </location>
</feature>
<keyword evidence="6 7" id="KW-0472">Membrane</keyword>
<dbReference type="PANTHER" id="PTHR42718:SF46">
    <property type="entry name" value="BLR6921 PROTEIN"/>
    <property type="match status" value="1"/>
</dbReference>
<name>A0ABY8PXN7_9ACTN</name>
<evidence type="ECO:0000313" key="10">
    <source>
        <dbReference type="Proteomes" id="UP001244136"/>
    </source>
</evidence>
<dbReference type="Gene3D" id="1.20.1720.10">
    <property type="entry name" value="Multidrug resistance protein D"/>
    <property type="match status" value="1"/>
</dbReference>
<feature type="transmembrane region" description="Helical" evidence="7">
    <location>
        <begin position="51"/>
        <end position="68"/>
    </location>
</feature>
<feature type="transmembrane region" description="Helical" evidence="7">
    <location>
        <begin position="80"/>
        <end position="97"/>
    </location>
</feature>
<evidence type="ECO:0000256" key="4">
    <source>
        <dbReference type="ARBA" id="ARBA00022692"/>
    </source>
</evidence>
<feature type="transmembrane region" description="Helical" evidence="7">
    <location>
        <begin position="226"/>
        <end position="248"/>
    </location>
</feature>
<feature type="transmembrane region" description="Helical" evidence="7">
    <location>
        <begin position="109"/>
        <end position="128"/>
    </location>
</feature>
<evidence type="ECO:0000256" key="3">
    <source>
        <dbReference type="ARBA" id="ARBA00022475"/>
    </source>
</evidence>
<evidence type="ECO:0000256" key="2">
    <source>
        <dbReference type="ARBA" id="ARBA00022448"/>
    </source>
</evidence>
<evidence type="ECO:0000259" key="8">
    <source>
        <dbReference type="PROSITE" id="PS50850"/>
    </source>
</evidence>
<feature type="transmembrane region" description="Helical" evidence="7">
    <location>
        <begin position="140"/>
        <end position="160"/>
    </location>
</feature>
<dbReference type="InterPro" id="IPR011701">
    <property type="entry name" value="MFS"/>
</dbReference>
<gene>
    <name evidence="9" type="ORF">QH948_13225</name>
</gene>
<reference evidence="9 10" key="1">
    <citation type="journal article" date="2008" name="Int. J. Syst. Evol. Microbiol.">
        <title>Tessaracoccus flavescens sp. nov., isolated from marine sediment.</title>
        <authorList>
            <person name="Lee D.W."/>
            <person name="Lee S.D."/>
        </authorList>
    </citation>
    <scope>NUCLEOTIDE SEQUENCE [LARGE SCALE GENOMIC DNA]</scope>
    <source>
        <strain evidence="9 10">T21</strain>
    </source>
</reference>
<dbReference type="InterPro" id="IPR020846">
    <property type="entry name" value="MFS_dom"/>
</dbReference>
<dbReference type="RefSeq" id="WP_281144796.1">
    <property type="nucleotide sequence ID" value="NZ_CP123967.1"/>
</dbReference>
<feature type="transmembrane region" description="Helical" evidence="7">
    <location>
        <begin position="334"/>
        <end position="351"/>
    </location>
</feature>
<proteinExistence type="predicted"/>
<feature type="transmembrane region" description="Helical" evidence="7">
    <location>
        <begin position="357"/>
        <end position="384"/>
    </location>
</feature>
<feature type="transmembrane region" description="Helical" evidence="7">
    <location>
        <begin position="405"/>
        <end position="425"/>
    </location>
</feature>
<keyword evidence="3" id="KW-1003">Cell membrane</keyword>
<feature type="transmembrane region" description="Helical" evidence="7">
    <location>
        <begin position="202"/>
        <end position="220"/>
    </location>
</feature>
<organism evidence="9 10">
    <name type="scientific">Tessaracoccus lacteus</name>
    <dbReference type="NCBI Taxonomy" id="3041766"/>
    <lineage>
        <taxon>Bacteria</taxon>
        <taxon>Bacillati</taxon>
        <taxon>Actinomycetota</taxon>
        <taxon>Actinomycetes</taxon>
        <taxon>Propionibacteriales</taxon>
        <taxon>Propionibacteriaceae</taxon>
        <taxon>Tessaracoccus</taxon>
    </lineage>
</organism>
<evidence type="ECO:0000313" key="9">
    <source>
        <dbReference type="EMBL" id="WGT47056.1"/>
    </source>
</evidence>
<dbReference type="SUPFAM" id="SSF103473">
    <property type="entry name" value="MFS general substrate transporter"/>
    <property type="match status" value="1"/>
</dbReference>
<dbReference type="Proteomes" id="UP001244136">
    <property type="component" value="Chromosome"/>
</dbReference>
<feature type="transmembrane region" description="Helical" evidence="7">
    <location>
        <begin position="12"/>
        <end position="36"/>
    </location>
</feature>
<protein>
    <submittedName>
        <fullName evidence="9">MFS transporter</fullName>
    </submittedName>
</protein>
<dbReference type="PRINTS" id="PR01036">
    <property type="entry name" value="TCRTETB"/>
</dbReference>
<comment type="subcellular location">
    <subcellularLocation>
        <location evidence="1">Cell membrane</location>
        <topology evidence="1">Multi-pass membrane protein</topology>
    </subcellularLocation>
</comment>
<evidence type="ECO:0000256" key="6">
    <source>
        <dbReference type="ARBA" id="ARBA00023136"/>
    </source>
</evidence>
<keyword evidence="2" id="KW-0813">Transport</keyword>
<feature type="transmembrane region" description="Helical" evidence="7">
    <location>
        <begin position="166"/>
        <end position="190"/>
    </location>
</feature>